<evidence type="ECO:0000313" key="3">
    <source>
        <dbReference type="EMBL" id="NKE47835.1"/>
    </source>
</evidence>
<protein>
    <recommendedName>
        <fullName evidence="5">VPLPA-CTERM sorting domain-containing protein</fullName>
    </recommendedName>
</protein>
<keyword evidence="1" id="KW-0812">Transmembrane</keyword>
<proteinExistence type="predicted"/>
<name>A0ABX1F678_9PROT</name>
<feature type="chain" id="PRO_5046246432" description="VPLPA-CTERM sorting domain-containing protein" evidence="2">
    <location>
        <begin position="24"/>
        <end position="219"/>
    </location>
</feature>
<dbReference type="RefSeq" id="WP_168053582.1">
    <property type="nucleotide sequence ID" value="NZ_JAATJR010000007.1"/>
</dbReference>
<comment type="caution">
    <text evidence="3">The sequence shown here is derived from an EMBL/GenBank/DDBJ whole genome shotgun (WGS) entry which is preliminary data.</text>
</comment>
<evidence type="ECO:0000313" key="4">
    <source>
        <dbReference type="Proteomes" id="UP000765160"/>
    </source>
</evidence>
<organism evidence="3 4">
    <name type="scientific">Falsiroseomonas frigidaquae</name>
    <dbReference type="NCBI Taxonomy" id="487318"/>
    <lineage>
        <taxon>Bacteria</taxon>
        <taxon>Pseudomonadati</taxon>
        <taxon>Pseudomonadota</taxon>
        <taxon>Alphaproteobacteria</taxon>
        <taxon>Acetobacterales</taxon>
        <taxon>Roseomonadaceae</taxon>
        <taxon>Falsiroseomonas</taxon>
    </lineage>
</organism>
<accession>A0ABX1F678</accession>
<keyword evidence="1" id="KW-0472">Membrane</keyword>
<sequence>MRMKLAAALGLMATIALPLSAGATVINFDDQGITGPSTFAAASPSPQTIVVPTADGNVTFEGGVVLANTTALPANQTSLYGTAYFGNGLSNPITLTFENAITNFLIDVVNGLTTPIEYTVADNLGNSSTFTLPSNAAGGITTIGFAAAGTVVTVSSVTAPTNIFDFFVDNITFNVPIECGPDGCTTPPVAVPVPAALPIFAMGLLGLGLVQRRRGQSAA</sequence>
<keyword evidence="1" id="KW-1133">Transmembrane helix</keyword>
<keyword evidence="4" id="KW-1185">Reference proteome</keyword>
<dbReference type="EMBL" id="JAAVTX010000007">
    <property type="protein sequence ID" value="NKE47835.1"/>
    <property type="molecule type" value="Genomic_DNA"/>
</dbReference>
<feature type="signal peptide" evidence="2">
    <location>
        <begin position="1"/>
        <end position="23"/>
    </location>
</feature>
<feature type="transmembrane region" description="Helical" evidence="1">
    <location>
        <begin position="189"/>
        <end position="210"/>
    </location>
</feature>
<reference evidence="3 4" key="1">
    <citation type="submission" date="2020-03" db="EMBL/GenBank/DDBJ databases">
        <title>Roseomonas selenitidurans sp. nov. isolated from soil.</title>
        <authorList>
            <person name="Liu H."/>
        </authorList>
    </citation>
    <scope>NUCLEOTIDE SEQUENCE [LARGE SCALE GENOMIC DNA]</scope>
    <source>
        <strain evidence="3 4">JCM 15073</strain>
    </source>
</reference>
<keyword evidence="2" id="KW-0732">Signal</keyword>
<evidence type="ECO:0008006" key="5">
    <source>
        <dbReference type="Google" id="ProtNLM"/>
    </source>
</evidence>
<evidence type="ECO:0000256" key="2">
    <source>
        <dbReference type="SAM" id="SignalP"/>
    </source>
</evidence>
<gene>
    <name evidence="3" type="ORF">HB662_23870</name>
</gene>
<dbReference type="Proteomes" id="UP000765160">
    <property type="component" value="Unassembled WGS sequence"/>
</dbReference>
<evidence type="ECO:0000256" key="1">
    <source>
        <dbReference type="SAM" id="Phobius"/>
    </source>
</evidence>